<organism evidence="1 2">
    <name type="scientific">Dichomitus squalens</name>
    <dbReference type="NCBI Taxonomy" id="114155"/>
    <lineage>
        <taxon>Eukaryota</taxon>
        <taxon>Fungi</taxon>
        <taxon>Dikarya</taxon>
        <taxon>Basidiomycota</taxon>
        <taxon>Agaricomycotina</taxon>
        <taxon>Agaricomycetes</taxon>
        <taxon>Polyporales</taxon>
        <taxon>Polyporaceae</taxon>
        <taxon>Dichomitus</taxon>
    </lineage>
</organism>
<dbReference type="AlphaFoldDB" id="A0A4Q9NJL7"/>
<reference evidence="1 2" key="1">
    <citation type="submission" date="2019-01" db="EMBL/GenBank/DDBJ databases">
        <title>Draft genome sequences of three monokaryotic isolates of the white-rot basidiomycete fungus Dichomitus squalens.</title>
        <authorList>
            <consortium name="DOE Joint Genome Institute"/>
            <person name="Lopez S.C."/>
            <person name="Andreopoulos B."/>
            <person name="Pangilinan J."/>
            <person name="Lipzen A."/>
            <person name="Riley R."/>
            <person name="Ahrendt S."/>
            <person name="Ng V."/>
            <person name="Barry K."/>
            <person name="Daum C."/>
            <person name="Grigoriev I.V."/>
            <person name="Hilden K.S."/>
            <person name="Makela M.R."/>
            <person name="de Vries R.P."/>
        </authorList>
    </citation>
    <scope>NUCLEOTIDE SEQUENCE [LARGE SCALE GENOMIC DNA]</scope>
    <source>
        <strain evidence="1 2">CBS 464.89</strain>
    </source>
</reference>
<gene>
    <name evidence="1" type="ORF">BD310DRAFT_685676</name>
</gene>
<protein>
    <submittedName>
        <fullName evidence="1">Uncharacterized protein</fullName>
    </submittedName>
</protein>
<dbReference type="EMBL" id="ML145168">
    <property type="protein sequence ID" value="TBU55472.1"/>
    <property type="molecule type" value="Genomic_DNA"/>
</dbReference>
<name>A0A4Q9NJL7_9APHY</name>
<keyword evidence="2" id="KW-1185">Reference proteome</keyword>
<accession>A0A4Q9NJL7</accession>
<dbReference type="Proteomes" id="UP000292082">
    <property type="component" value="Unassembled WGS sequence"/>
</dbReference>
<evidence type="ECO:0000313" key="2">
    <source>
        <dbReference type="Proteomes" id="UP000292082"/>
    </source>
</evidence>
<evidence type="ECO:0000313" key="1">
    <source>
        <dbReference type="EMBL" id="TBU55472.1"/>
    </source>
</evidence>
<sequence length="182" mass="19893">MITALCQGENDRLGCFSSGAVTMCALANLALILSSTTDCDIWTTYSSSTFMLIFTTGKGLWLEPGYTFGIVMPRSASVAVRTGLCIFLCFQWTAMLRCAEVSPTYPQGFDSRVLPAVPVVCQFVQVVFQTLGPCLGLYQGFHIRMFPGLLRRARPPCYSYLHFTGCCALGVDRGKNPQPSIS</sequence>
<proteinExistence type="predicted"/>